<feature type="domain" description="SnoaL-like" evidence="1">
    <location>
        <begin position="28"/>
        <end position="125"/>
    </location>
</feature>
<dbReference type="EMBL" id="BAABGT010000009">
    <property type="protein sequence ID" value="GAA4537124.1"/>
    <property type="molecule type" value="Genomic_DNA"/>
</dbReference>
<dbReference type="SUPFAM" id="SSF54427">
    <property type="entry name" value="NTF2-like"/>
    <property type="match status" value="1"/>
</dbReference>
<keyword evidence="3" id="KW-1185">Reference proteome</keyword>
<protein>
    <recommendedName>
        <fullName evidence="1">SnoaL-like domain-containing protein</fullName>
    </recommendedName>
</protein>
<gene>
    <name evidence="2" type="ORF">GCM10023175_05130</name>
</gene>
<evidence type="ECO:0000259" key="1">
    <source>
        <dbReference type="Pfam" id="PF12680"/>
    </source>
</evidence>
<reference evidence="3" key="1">
    <citation type="journal article" date="2019" name="Int. J. Syst. Evol. Microbiol.">
        <title>The Global Catalogue of Microorganisms (GCM) 10K type strain sequencing project: providing services to taxonomists for standard genome sequencing and annotation.</title>
        <authorList>
            <consortium name="The Broad Institute Genomics Platform"/>
            <consortium name="The Broad Institute Genome Sequencing Center for Infectious Disease"/>
            <person name="Wu L."/>
            <person name="Ma J."/>
        </authorList>
    </citation>
    <scope>NUCLEOTIDE SEQUENCE [LARGE SCALE GENOMIC DNA]</scope>
    <source>
        <strain evidence="3">JCM 17906</strain>
    </source>
</reference>
<organism evidence="2 3">
    <name type="scientific">Pseudonocardia xishanensis</name>
    <dbReference type="NCBI Taxonomy" id="630995"/>
    <lineage>
        <taxon>Bacteria</taxon>
        <taxon>Bacillati</taxon>
        <taxon>Actinomycetota</taxon>
        <taxon>Actinomycetes</taxon>
        <taxon>Pseudonocardiales</taxon>
        <taxon>Pseudonocardiaceae</taxon>
        <taxon>Pseudonocardia</taxon>
    </lineage>
</organism>
<dbReference type="Pfam" id="PF12680">
    <property type="entry name" value="SnoaL_2"/>
    <property type="match status" value="1"/>
</dbReference>
<name>A0ABP8RFS4_9PSEU</name>
<dbReference type="Proteomes" id="UP001501598">
    <property type="component" value="Unassembled WGS sequence"/>
</dbReference>
<dbReference type="InterPro" id="IPR037401">
    <property type="entry name" value="SnoaL-like"/>
</dbReference>
<accession>A0ABP8RFS4</accession>
<dbReference type="InterPro" id="IPR032710">
    <property type="entry name" value="NTF2-like_dom_sf"/>
</dbReference>
<dbReference type="Gene3D" id="3.10.450.50">
    <property type="match status" value="1"/>
</dbReference>
<comment type="caution">
    <text evidence="2">The sequence shown here is derived from an EMBL/GenBank/DDBJ whole genome shotgun (WGS) entry which is preliminary data.</text>
</comment>
<evidence type="ECO:0000313" key="2">
    <source>
        <dbReference type="EMBL" id="GAA4537124.1"/>
    </source>
</evidence>
<evidence type="ECO:0000313" key="3">
    <source>
        <dbReference type="Proteomes" id="UP001501598"/>
    </source>
</evidence>
<dbReference type="RefSeq" id="WP_345412247.1">
    <property type="nucleotide sequence ID" value="NZ_BAABGT010000009.1"/>
</dbReference>
<sequence>MPDVDAVRTHAVALAEKVVMTCGNLRPHDVRHDFAPDAVLALPYAPQGTPTEVVGRDEIVDYISLLGGFIPPGAFADHTFDSLAGDPGLVVARYTIDTTLVSTGLPYTNRYVTLVTVRDGQVIRYEEYFNPLTWLAAQGRAVDGVAQ</sequence>
<proteinExistence type="predicted"/>